<dbReference type="InterPro" id="IPR016039">
    <property type="entry name" value="Thiolase-like"/>
</dbReference>
<keyword evidence="2" id="KW-0012">Acyltransferase</keyword>
<dbReference type="GO" id="GO:0044550">
    <property type="term" value="P:secondary metabolite biosynthetic process"/>
    <property type="evidence" value="ECO:0007669"/>
    <property type="project" value="TreeGrafter"/>
</dbReference>
<organism evidence="5 6">
    <name type="scientific">Lacticaseibacillus manihotivorans DSM 13343 = JCM 12514</name>
    <dbReference type="NCBI Taxonomy" id="1423769"/>
    <lineage>
        <taxon>Bacteria</taxon>
        <taxon>Bacillati</taxon>
        <taxon>Bacillota</taxon>
        <taxon>Bacilli</taxon>
        <taxon>Lactobacillales</taxon>
        <taxon>Lactobacillaceae</taxon>
        <taxon>Lacticaseibacillus</taxon>
    </lineage>
</organism>
<dbReference type="Pfam" id="PF08541">
    <property type="entry name" value="ACP_syn_III_C"/>
    <property type="match status" value="1"/>
</dbReference>
<dbReference type="SUPFAM" id="SSF53901">
    <property type="entry name" value="Thiolase-like"/>
    <property type="match status" value="1"/>
</dbReference>
<dbReference type="GO" id="GO:0004315">
    <property type="term" value="F:3-oxoacyl-[acyl-carrier-protein] synthase activity"/>
    <property type="evidence" value="ECO:0007669"/>
    <property type="project" value="InterPro"/>
</dbReference>
<sequence length="285" mass="30546">MTNDDLSQTLDTSDEWISQRTGIRKRYIASTETTYSMGLAVAQDLLTQSQVAPAALDFIIVATMSPDHLTPSEANRIQGALKANNAYAFSVNVACAGFVYALHLAANLLNGTATCGLVIASETLSRLVDWQDRKTAVLFGDGAGGVLVQRDAQPLPISDLHSFGDNTQQLQVGAGIDSPYFAMDGQAVYQFALREVVASLKRMPPADIYLLHQANARMLQAIARKVHLPLTQVPHNMAEYGNTSAASIPILLHECIADGRITRGQKLLLCGFGGGLAVGSILLTY</sequence>
<evidence type="ECO:0000313" key="6">
    <source>
        <dbReference type="Proteomes" id="UP000051790"/>
    </source>
</evidence>
<evidence type="ECO:0000259" key="3">
    <source>
        <dbReference type="Pfam" id="PF08541"/>
    </source>
</evidence>
<evidence type="ECO:0000313" key="5">
    <source>
        <dbReference type="EMBL" id="KRL46223.1"/>
    </source>
</evidence>
<feature type="domain" description="Beta-ketoacyl-[acyl-carrier-protein] synthase III C-terminal" evidence="3">
    <location>
        <begin position="207"/>
        <end position="284"/>
    </location>
</feature>
<dbReference type="PATRIC" id="fig|1423769.4.peg.503"/>
<dbReference type="PANTHER" id="PTHR34069">
    <property type="entry name" value="3-OXOACYL-[ACYL-CARRIER-PROTEIN] SYNTHASE 3"/>
    <property type="match status" value="1"/>
</dbReference>
<protein>
    <submittedName>
        <fullName evidence="5">3-oxoacyl-ACP synthase</fullName>
    </submittedName>
</protein>
<comment type="caution">
    <text evidence="5">The sequence shown here is derived from an EMBL/GenBank/DDBJ whole genome shotgun (WGS) entry which is preliminary data.</text>
</comment>
<name>A0A0R1QNC5_9LACO</name>
<dbReference type="InterPro" id="IPR013751">
    <property type="entry name" value="ACP_syn_III_N"/>
</dbReference>
<dbReference type="GO" id="GO:0006633">
    <property type="term" value="P:fatty acid biosynthetic process"/>
    <property type="evidence" value="ECO:0007669"/>
    <property type="project" value="InterPro"/>
</dbReference>
<keyword evidence="1" id="KW-0808">Transferase</keyword>
<dbReference type="PANTHER" id="PTHR34069:SF2">
    <property type="entry name" value="BETA-KETOACYL-[ACYL-CARRIER-PROTEIN] SYNTHASE III"/>
    <property type="match status" value="1"/>
</dbReference>
<evidence type="ECO:0000256" key="2">
    <source>
        <dbReference type="ARBA" id="ARBA00023315"/>
    </source>
</evidence>
<proteinExistence type="predicted"/>
<evidence type="ECO:0000256" key="1">
    <source>
        <dbReference type="ARBA" id="ARBA00022679"/>
    </source>
</evidence>
<evidence type="ECO:0000259" key="4">
    <source>
        <dbReference type="Pfam" id="PF08545"/>
    </source>
</evidence>
<keyword evidence="6" id="KW-1185">Reference proteome</keyword>
<dbReference type="CDD" id="cd00830">
    <property type="entry name" value="KAS_III"/>
    <property type="match status" value="1"/>
</dbReference>
<dbReference type="Proteomes" id="UP000051790">
    <property type="component" value="Unassembled WGS sequence"/>
</dbReference>
<reference evidence="5 6" key="1">
    <citation type="journal article" date="2015" name="Genome Announc.">
        <title>Expanding the biotechnology potential of lactobacilli through comparative genomics of 213 strains and associated genera.</title>
        <authorList>
            <person name="Sun Z."/>
            <person name="Harris H.M."/>
            <person name="McCann A."/>
            <person name="Guo C."/>
            <person name="Argimon S."/>
            <person name="Zhang W."/>
            <person name="Yang X."/>
            <person name="Jeffery I.B."/>
            <person name="Cooney J.C."/>
            <person name="Kagawa T.F."/>
            <person name="Liu W."/>
            <person name="Song Y."/>
            <person name="Salvetti E."/>
            <person name="Wrobel A."/>
            <person name="Rasinkangas P."/>
            <person name="Parkhill J."/>
            <person name="Rea M.C."/>
            <person name="O'Sullivan O."/>
            <person name="Ritari J."/>
            <person name="Douillard F.P."/>
            <person name="Paul Ross R."/>
            <person name="Yang R."/>
            <person name="Briner A.E."/>
            <person name="Felis G.E."/>
            <person name="de Vos W.M."/>
            <person name="Barrangou R."/>
            <person name="Klaenhammer T.R."/>
            <person name="Caufield P.W."/>
            <person name="Cui Y."/>
            <person name="Zhang H."/>
            <person name="O'Toole P.W."/>
        </authorList>
    </citation>
    <scope>NUCLEOTIDE SEQUENCE [LARGE SCALE GENOMIC DNA]</scope>
    <source>
        <strain evidence="5 6">DSM 13343</strain>
    </source>
</reference>
<dbReference type="AlphaFoldDB" id="A0A0R1QNC5"/>
<feature type="domain" description="Beta-ketoacyl-[acyl-carrier-protein] synthase III N-terminal" evidence="4">
    <location>
        <begin position="89"/>
        <end position="154"/>
    </location>
</feature>
<dbReference type="InterPro" id="IPR013747">
    <property type="entry name" value="ACP_syn_III_C"/>
</dbReference>
<dbReference type="Gene3D" id="3.40.47.10">
    <property type="match status" value="1"/>
</dbReference>
<dbReference type="EMBL" id="AZEU01000110">
    <property type="protein sequence ID" value="KRL46223.1"/>
    <property type="molecule type" value="Genomic_DNA"/>
</dbReference>
<dbReference type="Pfam" id="PF08545">
    <property type="entry name" value="ACP_syn_III"/>
    <property type="match status" value="1"/>
</dbReference>
<gene>
    <name evidence="5" type="ORF">FD01_GL000471</name>
</gene>
<accession>A0A0R1QNC5</accession>
<dbReference type="NCBIfam" id="NF006829">
    <property type="entry name" value="PRK09352.1"/>
    <property type="match status" value="1"/>
</dbReference>